<organism evidence="2 3">
    <name type="scientific">Mikania micrantha</name>
    <name type="common">bitter vine</name>
    <dbReference type="NCBI Taxonomy" id="192012"/>
    <lineage>
        <taxon>Eukaryota</taxon>
        <taxon>Viridiplantae</taxon>
        <taxon>Streptophyta</taxon>
        <taxon>Embryophyta</taxon>
        <taxon>Tracheophyta</taxon>
        <taxon>Spermatophyta</taxon>
        <taxon>Magnoliopsida</taxon>
        <taxon>eudicotyledons</taxon>
        <taxon>Gunneridae</taxon>
        <taxon>Pentapetalae</taxon>
        <taxon>asterids</taxon>
        <taxon>campanulids</taxon>
        <taxon>Asterales</taxon>
        <taxon>Asteraceae</taxon>
        <taxon>Asteroideae</taxon>
        <taxon>Heliantheae alliance</taxon>
        <taxon>Eupatorieae</taxon>
        <taxon>Mikania</taxon>
    </lineage>
</organism>
<proteinExistence type="predicted"/>
<evidence type="ECO:0000313" key="2">
    <source>
        <dbReference type="EMBL" id="KAD2804244.1"/>
    </source>
</evidence>
<reference evidence="2 3" key="1">
    <citation type="submission" date="2019-05" db="EMBL/GenBank/DDBJ databases">
        <title>Mikania micrantha, genome provides insights into the molecular mechanism of rapid growth.</title>
        <authorList>
            <person name="Liu B."/>
        </authorList>
    </citation>
    <scope>NUCLEOTIDE SEQUENCE [LARGE SCALE GENOMIC DNA]</scope>
    <source>
        <strain evidence="2">NLD-2019</strain>
        <tissue evidence="2">Leaf</tissue>
    </source>
</reference>
<accession>A0A5N6LRM4</accession>
<comment type="caution">
    <text evidence="2">The sequence shown here is derived from an EMBL/GenBank/DDBJ whole genome shotgun (WGS) entry which is preliminary data.</text>
</comment>
<dbReference type="EMBL" id="SZYD01000018">
    <property type="protein sequence ID" value="KAD2804244.1"/>
    <property type="molecule type" value="Genomic_DNA"/>
</dbReference>
<evidence type="ECO:0000313" key="3">
    <source>
        <dbReference type="Proteomes" id="UP000326396"/>
    </source>
</evidence>
<name>A0A5N6LRM4_9ASTR</name>
<dbReference type="AlphaFoldDB" id="A0A5N6LRM4"/>
<dbReference type="Proteomes" id="UP000326396">
    <property type="component" value="Linkage Group LG8"/>
</dbReference>
<gene>
    <name evidence="2" type="ORF">E3N88_37621</name>
</gene>
<feature type="compositionally biased region" description="Polar residues" evidence="1">
    <location>
        <begin position="1"/>
        <end position="19"/>
    </location>
</feature>
<protein>
    <submittedName>
        <fullName evidence="2">Uncharacterized protein</fullName>
    </submittedName>
</protein>
<evidence type="ECO:0000256" key="1">
    <source>
        <dbReference type="SAM" id="MobiDB-lite"/>
    </source>
</evidence>
<feature type="region of interest" description="Disordered" evidence="1">
    <location>
        <begin position="1"/>
        <end position="24"/>
    </location>
</feature>
<keyword evidence="3" id="KW-1185">Reference proteome</keyword>
<sequence>MCSSSGQMFLESMTSRNPNPRSPISYDKINANAMNHGRSFATKEVQVDRVTASLDNSNGESKLVVLCLPFMNLVAWYTADEKKASYTSIKELAEGPYPEDNNPEDA</sequence>